<feature type="domain" description="UBL3-like ubiquitin" evidence="2">
    <location>
        <begin position="152"/>
        <end position="228"/>
    </location>
</feature>
<dbReference type="InterPro" id="IPR029071">
    <property type="entry name" value="Ubiquitin-like_domsf"/>
</dbReference>
<proteinExistence type="predicted"/>
<evidence type="ECO:0000259" key="2">
    <source>
        <dbReference type="Pfam" id="PF13881"/>
    </source>
</evidence>
<sequence length="286" mass="31414">MSSSGNPESGKPVEGTLDTNNTPVEPLPSATVPTVSSECQNSDRGDNNNNTAVGGSVSAHHDNDEGKDAAQLTSAHSTQTGMEAQKAADADTGAMAPTAAPSAEQPGSSLKDTEEDPGVSLSVTLLLTNGARHPLKIDGRYLRKYSINVPNYDPFEMSVYSLKELIWRDWHSDWEDRPSSPSMIRLISFGKLLDDKVPLSECKFNHDAPNVVHMTVKPQEIFDEDDAKGAKSQYSSHRDTGKKRRWDGVMDTFIWFADDQDMFVFDNISKLFPYLPPHNILFTVLA</sequence>
<feature type="compositionally biased region" description="Basic and acidic residues" evidence="1">
    <location>
        <begin position="59"/>
        <end position="68"/>
    </location>
</feature>
<dbReference type="Proteomes" id="UP000319663">
    <property type="component" value="Unassembled WGS sequence"/>
</dbReference>
<dbReference type="PANTHER" id="PTHR13169">
    <property type="entry name" value="UBIQUITIN-LIKE PROTEIN 3 HCG-1 PROTEIN"/>
    <property type="match status" value="1"/>
</dbReference>
<feature type="region of interest" description="Disordered" evidence="1">
    <location>
        <begin position="1"/>
        <end position="116"/>
    </location>
</feature>
<keyword evidence="4" id="KW-1185">Reference proteome</keyword>
<dbReference type="Pfam" id="PF13881">
    <property type="entry name" value="Rad60-SLD_2"/>
    <property type="match status" value="1"/>
</dbReference>
<dbReference type="InterPro" id="IPR039540">
    <property type="entry name" value="UBL3-like_ubiquitin_dom"/>
</dbReference>
<organism evidence="3 4">
    <name type="scientific">Monascus purpureus</name>
    <name type="common">Red mold</name>
    <name type="synonym">Monascus anka</name>
    <dbReference type="NCBI Taxonomy" id="5098"/>
    <lineage>
        <taxon>Eukaryota</taxon>
        <taxon>Fungi</taxon>
        <taxon>Dikarya</taxon>
        <taxon>Ascomycota</taxon>
        <taxon>Pezizomycotina</taxon>
        <taxon>Eurotiomycetes</taxon>
        <taxon>Eurotiomycetidae</taxon>
        <taxon>Eurotiales</taxon>
        <taxon>Aspergillaceae</taxon>
        <taxon>Monascus</taxon>
    </lineage>
</organism>
<comment type="caution">
    <text evidence="3">The sequence shown here is derived from an EMBL/GenBank/DDBJ whole genome shotgun (WGS) entry which is preliminary data.</text>
</comment>
<dbReference type="Gene3D" id="3.10.20.90">
    <property type="entry name" value="Phosphatidylinositol 3-kinase Catalytic Subunit, Chain A, domain 1"/>
    <property type="match status" value="1"/>
</dbReference>
<dbReference type="SUPFAM" id="SSF54236">
    <property type="entry name" value="Ubiquitin-like"/>
    <property type="match status" value="1"/>
</dbReference>
<dbReference type="EMBL" id="VIFY01000007">
    <property type="protein sequence ID" value="TQB76662.1"/>
    <property type="molecule type" value="Genomic_DNA"/>
</dbReference>
<dbReference type="InterPro" id="IPR040015">
    <property type="entry name" value="UBL3-like"/>
</dbReference>
<dbReference type="STRING" id="5098.A0A507R738"/>
<feature type="compositionally biased region" description="Polar residues" evidence="1">
    <location>
        <begin position="71"/>
        <end position="82"/>
    </location>
</feature>
<dbReference type="PANTHER" id="PTHR13169:SF0">
    <property type="entry name" value="UBIQUITIN-LIKE PROTEIN 3"/>
    <property type="match status" value="1"/>
</dbReference>
<reference evidence="3 4" key="1">
    <citation type="submission" date="2019-06" db="EMBL/GenBank/DDBJ databases">
        <title>Wine fermentation using esterase from Monascus purpureus.</title>
        <authorList>
            <person name="Geng C."/>
            <person name="Zhang Y."/>
        </authorList>
    </citation>
    <scope>NUCLEOTIDE SEQUENCE [LARGE SCALE GENOMIC DNA]</scope>
    <source>
        <strain evidence="3">HQ1</strain>
    </source>
</reference>
<gene>
    <name evidence="3" type="ORF">MPDQ_007057</name>
</gene>
<evidence type="ECO:0000313" key="3">
    <source>
        <dbReference type="EMBL" id="TQB76662.1"/>
    </source>
</evidence>
<name>A0A507R738_MONPU</name>
<dbReference type="AlphaFoldDB" id="A0A507R738"/>
<evidence type="ECO:0000256" key="1">
    <source>
        <dbReference type="SAM" id="MobiDB-lite"/>
    </source>
</evidence>
<feature type="compositionally biased region" description="Polar residues" evidence="1">
    <location>
        <begin position="31"/>
        <end position="40"/>
    </location>
</feature>
<evidence type="ECO:0000313" key="4">
    <source>
        <dbReference type="Proteomes" id="UP000319663"/>
    </source>
</evidence>
<protein>
    <recommendedName>
        <fullName evidence="2">UBL3-like ubiquitin domain-containing protein</fullName>
    </recommendedName>
</protein>
<accession>A0A507R738</accession>